<dbReference type="EMBL" id="BMQL01000004">
    <property type="protein sequence ID" value="GGR00356.1"/>
    <property type="molecule type" value="Genomic_DNA"/>
</dbReference>
<dbReference type="AlphaFoldDB" id="A0A918F352"/>
<sequence>MPRTINATTVLDTINLQTEVPLDTESIDASDVVVPIQNLLDNDGYLYRRQQVILARLDDLGRQSASFSLQSSVTSFLLEPARTYTFTGAIKVLKFGGLTADIAITAINAPAGVTVTVTPNPVSGTGTLTITTSSSIIPGSYDLILEGSAGGRLVDVRIPLTLVGATQPSTFDFTAPSSAAIDRASGATTTSFDLNVSRQGGFSNPIDFTADLPAGLSISYSPAQVTGNASLQRAATVATLTAGSLLPAGRYNVTLRAVSGSLVRTVALSVDVSQASATGTPDFTLSLVYDSGDALSINGATLYVNRSGGYSGPVFLQAQQPYSGTDGPLITINNNLGIVRLDGNAARIAADGISQGWQGSGVAPSAGQSLSWASTFIIGQADEQQLRNSYAGPDALRRYVGVEVRRGNRSVG</sequence>
<keyword evidence="2" id="KW-1185">Reference proteome</keyword>
<name>A0A918F352_9DEIO</name>
<evidence type="ECO:0000313" key="1">
    <source>
        <dbReference type="EMBL" id="GGR00356.1"/>
    </source>
</evidence>
<organism evidence="1 2">
    <name type="scientific">Deinococcus ruber</name>
    <dbReference type="NCBI Taxonomy" id="1848197"/>
    <lineage>
        <taxon>Bacteria</taxon>
        <taxon>Thermotogati</taxon>
        <taxon>Deinococcota</taxon>
        <taxon>Deinococci</taxon>
        <taxon>Deinococcales</taxon>
        <taxon>Deinococcaceae</taxon>
        <taxon>Deinococcus</taxon>
    </lineage>
</organism>
<gene>
    <name evidence="1" type="ORF">GCM10008957_11420</name>
</gene>
<protein>
    <submittedName>
        <fullName evidence="1">Uncharacterized protein</fullName>
    </submittedName>
</protein>
<dbReference type="RefSeq" id="WP_189088561.1">
    <property type="nucleotide sequence ID" value="NZ_BMQL01000004.1"/>
</dbReference>
<reference evidence="1" key="2">
    <citation type="submission" date="2020-09" db="EMBL/GenBank/DDBJ databases">
        <authorList>
            <person name="Sun Q."/>
            <person name="Ohkuma M."/>
        </authorList>
    </citation>
    <scope>NUCLEOTIDE SEQUENCE</scope>
    <source>
        <strain evidence="1">JCM 31311</strain>
    </source>
</reference>
<accession>A0A918F352</accession>
<evidence type="ECO:0000313" key="2">
    <source>
        <dbReference type="Proteomes" id="UP000603865"/>
    </source>
</evidence>
<dbReference type="Proteomes" id="UP000603865">
    <property type="component" value="Unassembled WGS sequence"/>
</dbReference>
<reference evidence="1" key="1">
    <citation type="journal article" date="2014" name="Int. J. Syst. Evol. Microbiol.">
        <title>Complete genome sequence of Corynebacterium casei LMG S-19264T (=DSM 44701T), isolated from a smear-ripened cheese.</title>
        <authorList>
            <consortium name="US DOE Joint Genome Institute (JGI-PGF)"/>
            <person name="Walter F."/>
            <person name="Albersmeier A."/>
            <person name="Kalinowski J."/>
            <person name="Ruckert C."/>
        </authorList>
    </citation>
    <scope>NUCLEOTIDE SEQUENCE</scope>
    <source>
        <strain evidence="1">JCM 31311</strain>
    </source>
</reference>
<comment type="caution">
    <text evidence="1">The sequence shown here is derived from an EMBL/GenBank/DDBJ whole genome shotgun (WGS) entry which is preliminary data.</text>
</comment>
<proteinExistence type="predicted"/>